<evidence type="ECO:0000256" key="6">
    <source>
        <dbReference type="ARBA" id="ARBA00022989"/>
    </source>
</evidence>
<dbReference type="EMBL" id="UYYB01119477">
    <property type="protein sequence ID" value="VDM82798.1"/>
    <property type="molecule type" value="Genomic_DNA"/>
</dbReference>
<feature type="transmembrane region" description="Helical" evidence="8">
    <location>
        <begin position="47"/>
        <end position="65"/>
    </location>
</feature>
<keyword evidence="7 8" id="KW-0472">Membrane</keyword>
<dbReference type="Pfam" id="PF01384">
    <property type="entry name" value="PHO4"/>
    <property type="match status" value="1"/>
</dbReference>
<dbReference type="OrthoDB" id="260807at2759"/>
<keyword evidence="4" id="KW-0592">Phosphate transport</keyword>
<evidence type="ECO:0000256" key="1">
    <source>
        <dbReference type="ARBA" id="ARBA00004141"/>
    </source>
</evidence>
<proteinExistence type="inferred from homology"/>
<evidence type="ECO:0000256" key="4">
    <source>
        <dbReference type="ARBA" id="ARBA00022592"/>
    </source>
</evidence>
<keyword evidence="6 8" id="KW-1133">Transmembrane helix</keyword>
<evidence type="ECO:0000313" key="9">
    <source>
        <dbReference type="EMBL" id="VDM82798.1"/>
    </source>
</evidence>
<protein>
    <submittedName>
        <fullName evidence="9">Uncharacterized protein</fullName>
    </submittedName>
</protein>
<evidence type="ECO:0000256" key="3">
    <source>
        <dbReference type="ARBA" id="ARBA00022448"/>
    </source>
</evidence>
<comment type="similarity">
    <text evidence="2">Belongs to the inorganic phosphate transporter (PiT) (TC 2.A.20) family.</text>
</comment>
<keyword evidence="10" id="KW-1185">Reference proteome</keyword>
<feature type="transmembrane region" description="Helical" evidence="8">
    <location>
        <begin position="77"/>
        <end position="100"/>
    </location>
</feature>
<dbReference type="Proteomes" id="UP000270094">
    <property type="component" value="Unassembled WGS sequence"/>
</dbReference>
<gene>
    <name evidence="9" type="ORF">SVUK_LOCUS17796</name>
</gene>
<dbReference type="GO" id="GO:0016020">
    <property type="term" value="C:membrane"/>
    <property type="evidence" value="ECO:0007669"/>
    <property type="project" value="UniProtKB-SubCell"/>
</dbReference>
<dbReference type="PANTHER" id="PTHR11101">
    <property type="entry name" value="PHOSPHATE TRANSPORTER"/>
    <property type="match status" value="1"/>
</dbReference>
<evidence type="ECO:0000256" key="7">
    <source>
        <dbReference type="ARBA" id="ARBA00023136"/>
    </source>
</evidence>
<feature type="transmembrane region" description="Helical" evidence="8">
    <location>
        <begin position="12"/>
        <end position="35"/>
    </location>
</feature>
<accession>A0A3P7LUK7</accession>
<dbReference type="GO" id="GO:0005315">
    <property type="term" value="F:phosphate transmembrane transporter activity"/>
    <property type="evidence" value="ECO:0007669"/>
    <property type="project" value="InterPro"/>
</dbReference>
<evidence type="ECO:0000256" key="8">
    <source>
        <dbReference type="SAM" id="Phobius"/>
    </source>
</evidence>
<keyword evidence="5 8" id="KW-0812">Transmembrane</keyword>
<dbReference type="GO" id="GO:0035435">
    <property type="term" value="P:phosphate ion transmembrane transport"/>
    <property type="evidence" value="ECO:0007669"/>
    <property type="project" value="TreeGrafter"/>
</dbReference>
<evidence type="ECO:0000256" key="5">
    <source>
        <dbReference type="ARBA" id="ARBA00022692"/>
    </source>
</evidence>
<dbReference type="AlphaFoldDB" id="A0A3P7LUK7"/>
<evidence type="ECO:0000256" key="2">
    <source>
        <dbReference type="ARBA" id="ARBA00009916"/>
    </source>
</evidence>
<dbReference type="PANTHER" id="PTHR11101:SF80">
    <property type="entry name" value="PHOSPHATE TRANSPORTER"/>
    <property type="match status" value="1"/>
</dbReference>
<comment type="subcellular location">
    <subcellularLocation>
        <location evidence="1">Membrane</location>
        <topology evidence="1">Multi-pass membrane protein</topology>
    </subcellularLocation>
</comment>
<keyword evidence="3" id="KW-0813">Transport</keyword>
<reference evidence="9 10" key="1">
    <citation type="submission" date="2018-11" db="EMBL/GenBank/DDBJ databases">
        <authorList>
            <consortium name="Pathogen Informatics"/>
        </authorList>
    </citation>
    <scope>NUCLEOTIDE SEQUENCE [LARGE SCALE GENOMIC DNA]</scope>
</reference>
<evidence type="ECO:0000313" key="10">
    <source>
        <dbReference type="Proteomes" id="UP000270094"/>
    </source>
</evidence>
<dbReference type="InterPro" id="IPR001204">
    <property type="entry name" value="Phos_transporter"/>
</dbReference>
<organism evidence="9 10">
    <name type="scientific">Strongylus vulgaris</name>
    <name type="common">Blood worm</name>
    <dbReference type="NCBI Taxonomy" id="40348"/>
    <lineage>
        <taxon>Eukaryota</taxon>
        <taxon>Metazoa</taxon>
        <taxon>Ecdysozoa</taxon>
        <taxon>Nematoda</taxon>
        <taxon>Chromadorea</taxon>
        <taxon>Rhabditida</taxon>
        <taxon>Rhabditina</taxon>
        <taxon>Rhabditomorpha</taxon>
        <taxon>Strongyloidea</taxon>
        <taxon>Strongylidae</taxon>
        <taxon>Strongylus</taxon>
    </lineage>
</organism>
<sequence>MATWDGSRIGSWFLSPALSGTISLVLYLLVDFAVLRRNHPFECGLRSLPFFYFFVISFNVLMATWDGSRILHFDKIPFWGCLIISLGIGFIAAVLVQFILKPRLRRKIKESTVDIESIQKDSFKGTQLKASNYSDYSEENKGIVAGKSITINQK</sequence>
<name>A0A3P7LUK7_STRVU</name>